<evidence type="ECO:0000259" key="11">
    <source>
        <dbReference type="PROSITE" id="PS50053"/>
    </source>
</evidence>
<comment type="similarity">
    <text evidence="2">Belongs to the steroid 5-alpha reductase family.</text>
</comment>
<feature type="transmembrane region" description="Helical" evidence="10">
    <location>
        <begin position="86"/>
        <end position="109"/>
    </location>
</feature>
<evidence type="ECO:0000313" key="13">
    <source>
        <dbReference type="Proteomes" id="UP000815325"/>
    </source>
</evidence>
<dbReference type="PANTHER" id="PTHR10556:SF28">
    <property type="entry name" value="VERY-LONG-CHAIN ENOYL-COA REDUCTASE"/>
    <property type="match status" value="1"/>
</dbReference>
<evidence type="ECO:0000256" key="7">
    <source>
        <dbReference type="ARBA" id="ARBA00023002"/>
    </source>
</evidence>
<evidence type="ECO:0000256" key="1">
    <source>
        <dbReference type="ARBA" id="ARBA00004477"/>
    </source>
</evidence>
<dbReference type="Proteomes" id="UP000815325">
    <property type="component" value="Unassembled WGS sequence"/>
</dbReference>
<keyword evidence="5" id="KW-0521">NADP</keyword>
<keyword evidence="7" id="KW-0560">Oxidoreductase</keyword>
<keyword evidence="4 10" id="KW-0812">Transmembrane</keyword>
<keyword evidence="8" id="KW-0443">Lipid metabolism</keyword>
<keyword evidence="3" id="KW-0444">Lipid biosynthesis</keyword>
<sequence length="307" mass="35490">MKLKIVSRSGNQVCELDVAGADETVSEMKKQLHQVKKKLYPSRQRLTLPLKAGETRATALENGAKLSDYGLGDGSVLQLKDLGPQVGYATVFFWEYFGPLIVYPLFYFFPKVFYPGMRSEAPRGHHLAQHLALYYWSFHYIKRILETFYVHKFGHDTMPVANLFRNSAYYWGFAAFVSYFINHPLYTPPRVEQTLVAFALAMVCQLCNFRCHLILSSLRKPGEKGYKIPRGFLFEYITCANYTMEVWGWVLFTIAVQALPAAIFGTVGTLQMTQWALQKHKRLRKIFDGKEGRPKYPRRWIMLPPLF</sequence>
<dbReference type="InterPro" id="IPR039357">
    <property type="entry name" value="SRD5A/TECR"/>
</dbReference>
<dbReference type="PANTHER" id="PTHR10556">
    <property type="entry name" value="3-OXO-5-ALPHA-STEROID 4-DEHYDROGENASE"/>
    <property type="match status" value="1"/>
</dbReference>
<evidence type="ECO:0000256" key="10">
    <source>
        <dbReference type="SAM" id="Phobius"/>
    </source>
</evidence>
<evidence type="ECO:0000256" key="6">
    <source>
        <dbReference type="ARBA" id="ARBA00022989"/>
    </source>
</evidence>
<comment type="subcellular location">
    <subcellularLocation>
        <location evidence="1">Endoplasmic reticulum membrane</location>
        <topology evidence="1">Multi-pass membrane protein</topology>
    </subcellularLocation>
</comment>
<name>A0ABQ7H071_DUNSA</name>
<evidence type="ECO:0000256" key="9">
    <source>
        <dbReference type="ARBA" id="ARBA00023136"/>
    </source>
</evidence>
<feature type="transmembrane region" description="Helical" evidence="10">
    <location>
        <begin position="193"/>
        <end position="211"/>
    </location>
</feature>
<proteinExistence type="inferred from homology"/>
<organism evidence="12 13">
    <name type="scientific">Dunaliella salina</name>
    <name type="common">Green alga</name>
    <name type="synonym">Protococcus salinus</name>
    <dbReference type="NCBI Taxonomy" id="3046"/>
    <lineage>
        <taxon>Eukaryota</taxon>
        <taxon>Viridiplantae</taxon>
        <taxon>Chlorophyta</taxon>
        <taxon>core chlorophytes</taxon>
        <taxon>Chlorophyceae</taxon>
        <taxon>CS clade</taxon>
        <taxon>Chlamydomonadales</taxon>
        <taxon>Dunaliellaceae</taxon>
        <taxon>Dunaliella</taxon>
    </lineage>
</organism>
<dbReference type="Pfam" id="PF02544">
    <property type="entry name" value="Steroid_dh"/>
    <property type="match status" value="1"/>
</dbReference>
<keyword evidence="13" id="KW-1185">Reference proteome</keyword>
<dbReference type="InterPro" id="IPR029071">
    <property type="entry name" value="Ubiquitin-like_domsf"/>
</dbReference>
<evidence type="ECO:0000256" key="5">
    <source>
        <dbReference type="ARBA" id="ARBA00022857"/>
    </source>
</evidence>
<keyword evidence="9 10" id="KW-0472">Membrane</keyword>
<dbReference type="PROSITE" id="PS50053">
    <property type="entry name" value="UBIQUITIN_2"/>
    <property type="match status" value="1"/>
</dbReference>
<evidence type="ECO:0000313" key="12">
    <source>
        <dbReference type="EMBL" id="KAF5840251.1"/>
    </source>
</evidence>
<dbReference type="CDD" id="cd01801">
    <property type="entry name" value="Ubl_TECR_like"/>
    <property type="match status" value="1"/>
</dbReference>
<evidence type="ECO:0000256" key="4">
    <source>
        <dbReference type="ARBA" id="ARBA00022692"/>
    </source>
</evidence>
<evidence type="ECO:0000256" key="3">
    <source>
        <dbReference type="ARBA" id="ARBA00022516"/>
    </source>
</evidence>
<dbReference type="InterPro" id="IPR000626">
    <property type="entry name" value="Ubiquitin-like_dom"/>
</dbReference>
<feature type="transmembrane region" description="Helical" evidence="10">
    <location>
        <begin position="168"/>
        <end position="187"/>
    </location>
</feature>
<gene>
    <name evidence="12" type="ORF">DUNSADRAFT_17354</name>
</gene>
<dbReference type="InterPro" id="IPR001104">
    <property type="entry name" value="3-oxo-5_a-steroid_4-DH_C"/>
</dbReference>
<protein>
    <submittedName>
        <fullName evidence="12">3-oxo-5-alpha-steroid 4-dehydrogenase-domain-containing protein</fullName>
    </submittedName>
</protein>
<keyword evidence="6 10" id="KW-1133">Transmembrane helix</keyword>
<reference evidence="12" key="1">
    <citation type="submission" date="2017-08" db="EMBL/GenBank/DDBJ databases">
        <authorList>
            <person name="Polle J.E."/>
            <person name="Barry K."/>
            <person name="Cushman J."/>
            <person name="Schmutz J."/>
            <person name="Tran D."/>
            <person name="Hathwaick L.T."/>
            <person name="Yim W.C."/>
            <person name="Jenkins J."/>
            <person name="Mckie-Krisberg Z.M."/>
            <person name="Prochnik S."/>
            <person name="Lindquist E."/>
            <person name="Dockter R.B."/>
            <person name="Adam C."/>
            <person name="Molina H."/>
            <person name="Bunkerborg J."/>
            <person name="Jin E."/>
            <person name="Buchheim M."/>
            <person name="Magnuson J."/>
        </authorList>
    </citation>
    <scope>NUCLEOTIDE SEQUENCE</scope>
    <source>
        <strain evidence="12">CCAP 19/18</strain>
    </source>
</reference>
<dbReference type="EMBL" id="MU069519">
    <property type="protein sequence ID" value="KAF5840251.1"/>
    <property type="molecule type" value="Genomic_DNA"/>
</dbReference>
<dbReference type="SUPFAM" id="SSF54236">
    <property type="entry name" value="Ubiquitin-like"/>
    <property type="match status" value="1"/>
</dbReference>
<dbReference type="Gene3D" id="3.10.20.90">
    <property type="entry name" value="Phosphatidylinositol 3-kinase Catalytic Subunit, Chain A, domain 1"/>
    <property type="match status" value="1"/>
</dbReference>
<feature type="domain" description="Ubiquitin-like" evidence="11">
    <location>
        <begin position="22"/>
        <end position="79"/>
    </location>
</feature>
<dbReference type="PROSITE" id="PS50244">
    <property type="entry name" value="S5A_REDUCTASE"/>
    <property type="match status" value="1"/>
</dbReference>
<evidence type="ECO:0000256" key="8">
    <source>
        <dbReference type="ARBA" id="ARBA00023098"/>
    </source>
</evidence>
<evidence type="ECO:0000256" key="2">
    <source>
        <dbReference type="ARBA" id="ARBA00007742"/>
    </source>
</evidence>
<comment type="caution">
    <text evidence="12">The sequence shown here is derived from an EMBL/GenBank/DDBJ whole genome shotgun (WGS) entry which is preliminary data.</text>
</comment>
<dbReference type="SMART" id="SM00213">
    <property type="entry name" value="UBQ"/>
    <property type="match status" value="1"/>
</dbReference>
<accession>A0ABQ7H071</accession>